<dbReference type="InterPro" id="IPR026051">
    <property type="entry name" value="ALG1-like"/>
</dbReference>
<keyword evidence="8" id="KW-0472">Membrane</keyword>
<evidence type="ECO:0000256" key="2">
    <source>
        <dbReference type="ARBA" id="ARBA00004922"/>
    </source>
</evidence>
<dbReference type="Gene3D" id="3.40.50.2000">
    <property type="entry name" value="Glycogen Phosphorylase B"/>
    <property type="match status" value="1"/>
</dbReference>
<comment type="subcellular location">
    <subcellularLocation>
        <location evidence="1">Endoplasmic reticulum membrane</location>
        <topology evidence="1">Single-pass membrane protein</topology>
    </subcellularLocation>
</comment>
<evidence type="ECO:0000256" key="4">
    <source>
        <dbReference type="ARBA" id="ARBA00022679"/>
    </source>
</evidence>
<organism evidence="9 10">
    <name type="scientific">Asbolus verrucosus</name>
    <name type="common">Desert ironclad beetle</name>
    <dbReference type="NCBI Taxonomy" id="1661398"/>
    <lineage>
        <taxon>Eukaryota</taxon>
        <taxon>Metazoa</taxon>
        <taxon>Ecdysozoa</taxon>
        <taxon>Arthropoda</taxon>
        <taxon>Hexapoda</taxon>
        <taxon>Insecta</taxon>
        <taxon>Pterygota</taxon>
        <taxon>Neoptera</taxon>
        <taxon>Endopterygota</taxon>
        <taxon>Coleoptera</taxon>
        <taxon>Polyphaga</taxon>
        <taxon>Cucujiformia</taxon>
        <taxon>Tenebrionidae</taxon>
        <taxon>Pimeliinae</taxon>
        <taxon>Asbolus</taxon>
    </lineage>
</organism>
<sequence length="369" mass="42211">MNDSKKNVKVVVLGDIGRSPRMQYHCTSLSELGHQVDVIGYGDTEPMELPQIPIKYINYAKSTCNPCLSSLLDLYYNNWHNYAHSIMALNVGEANPLVKITKKVEIIFGHKADYNFCVTKAMREDLQAKWNIKAVTLYDRPPTIFKSISFEEKHRFLLNFAKKYNKIFLGSQEGETVFSEITNGSVKFKSPRPGLLVSGTSWTEDEDFSILLTALQEYENQCESGNPRKLPKLICVITGKGPMKEYYIKKVTELNWKHVVIITPWLDAEDYPLLLASADLGVSLHTSSSGLDLPMKVVDILNELVKNGENGFMFTSSQELSKQILDWFEDFPNNQKQQQLEAKFKIELQSFQNLRWKENWEFIAAPVFS</sequence>
<evidence type="ECO:0000256" key="3">
    <source>
        <dbReference type="ARBA" id="ARBA00022676"/>
    </source>
</evidence>
<keyword evidence="3 9" id="KW-0328">Glycosyltransferase</keyword>
<comment type="caution">
    <text evidence="9">The sequence shown here is derived from an EMBL/GenBank/DDBJ whole genome shotgun (WGS) entry which is preliminary data.</text>
</comment>
<keyword evidence="5" id="KW-0812">Transmembrane</keyword>
<keyword evidence="10" id="KW-1185">Reference proteome</keyword>
<evidence type="ECO:0000256" key="8">
    <source>
        <dbReference type="ARBA" id="ARBA00023136"/>
    </source>
</evidence>
<dbReference type="PANTHER" id="PTHR13036">
    <property type="entry name" value="BETA1,4 MANNOSYLTRANSFERASE"/>
    <property type="match status" value="1"/>
</dbReference>
<keyword evidence="6" id="KW-0256">Endoplasmic reticulum</keyword>
<dbReference type="PANTHER" id="PTHR13036:SF0">
    <property type="entry name" value="CHITOBIOSYLDIPHOSPHODOLICHOL BETA-MANNOSYLTRANSFERASE"/>
    <property type="match status" value="1"/>
</dbReference>
<evidence type="ECO:0000313" key="10">
    <source>
        <dbReference type="Proteomes" id="UP000292052"/>
    </source>
</evidence>
<gene>
    <name evidence="9" type="ORF">BDFB_002782</name>
</gene>
<name>A0A482WC09_ASBVE</name>
<dbReference type="STRING" id="1661398.A0A482WC09"/>
<evidence type="ECO:0000313" key="9">
    <source>
        <dbReference type="EMBL" id="RZC42535.1"/>
    </source>
</evidence>
<dbReference type="GO" id="GO:0000030">
    <property type="term" value="F:mannosyltransferase activity"/>
    <property type="evidence" value="ECO:0007669"/>
    <property type="project" value="InterPro"/>
</dbReference>
<reference evidence="9 10" key="1">
    <citation type="submission" date="2017-03" db="EMBL/GenBank/DDBJ databases">
        <title>Genome of the blue death feigning beetle - Asbolus verrucosus.</title>
        <authorList>
            <person name="Rider S.D."/>
        </authorList>
    </citation>
    <scope>NUCLEOTIDE SEQUENCE [LARGE SCALE GENOMIC DNA]</scope>
    <source>
        <strain evidence="9">Butters</strain>
        <tissue evidence="9">Head and leg muscle</tissue>
    </source>
</reference>
<protein>
    <submittedName>
        <fullName evidence="9">Chitobiosyldiphosphodolichol beta-mannosyltransferase</fullName>
    </submittedName>
</protein>
<evidence type="ECO:0000256" key="6">
    <source>
        <dbReference type="ARBA" id="ARBA00022824"/>
    </source>
</evidence>
<evidence type="ECO:0000256" key="1">
    <source>
        <dbReference type="ARBA" id="ARBA00004389"/>
    </source>
</evidence>
<evidence type="ECO:0000256" key="5">
    <source>
        <dbReference type="ARBA" id="ARBA00022692"/>
    </source>
</evidence>
<dbReference type="GO" id="GO:0005789">
    <property type="term" value="C:endoplasmic reticulum membrane"/>
    <property type="evidence" value="ECO:0007669"/>
    <property type="project" value="UniProtKB-SubCell"/>
</dbReference>
<accession>A0A482WC09</accession>
<evidence type="ECO:0000256" key="7">
    <source>
        <dbReference type="ARBA" id="ARBA00022989"/>
    </source>
</evidence>
<comment type="pathway">
    <text evidence="2">Protein modification; protein glycosylation.</text>
</comment>
<dbReference type="AlphaFoldDB" id="A0A482WC09"/>
<dbReference type="SUPFAM" id="SSF53756">
    <property type="entry name" value="UDP-Glycosyltransferase/glycogen phosphorylase"/>
    <property type="match status" value="1"/>
</dbReference>
<dbReference type="Proteomes" id="UP000292052">
    <property type="component" value="Unassembled WGS sequence"/>
</dbReference>
<keyword evidence="7" id="KW-1133">Transmembrane helix</keyword>
<dbReference type="EMBL" id="QDEB01007214">
    <property type="protein sequence ID" value="RZC42535.1"/>
    <property type="molecule type" value="Genomic_DNA"/>
</dbReference>
<dbReference type="OrthoDB" id="614844at2759"/>
<proteinExistence type="predicted"/>
<keyword evidence="4 9" id="KW-0808">Transferase</keyword>